<dbReference type="PRINTS" id="PR00111">
    <property type="entry name" value="ABHYDROLASE"/>
</dbReference>
<gene>
    <name evidence="3" type="ORF">SAMN04488554_3774</name>
</gene>
<dbReference type="AlphaFoldDB" id="A0A1H5MZ59"/>
<dbReference type="GO" id="GO:0016787">
    <property type="term" value="F:hydrolase activity"/>
    <property type="evidence" value="ECO:0007669"/>
    <property type="project" value="UniProtKB-KW"/>
</dbReference>
<feature type="domain" description="AB hydrolase-1" evidence="2">
    <location>
        <begin position="19"/>
        <end position="236"/>
    </location>
</feature>
<sequence length="250" mass="27436">MSSRLAVHTWDAPEAEATLVLLHGITDSGLCWADAVNRWHPTYRVIALDALGHGESDRFRPDELAADPIEPMLAETIAVLEQLGSLVILVGHSMGGAVAAAITHRRPDLVTALVLEDPAWRDLTPDQQRQRGQDFLGGRGAPGENWPASEIEPWRRSYDQTDRAFLSLGRATPSDPWREIVGHLTVPTLLVTGTDGVILAEERLAEIRGIGNPHVEIAVIPGAGHCVRRDRTDAFHATVDPWIRRHRVAP</sequence>
<dbReference type="InterPro" id="IPR029058">
    <property type="entry name" value="AB_hydrolase_fold"/>
</dbReference>
<dbReference type="Gene3D" id="3.40.50.1820">
    <property type="entry name" value="alpha/beta hydrolase"/>
    <property type="match status" value="1"/>
</dbReference>
<dbReference type="RefSeq" id="WP_175477214.1">
    <property type="nucleotide sequence ID" value="NZ_FNTX01000002.1"/>
</dbReference>
<evidence type="ECO:0000256" key="1">
    <source>
        <dbReference type="SAM" id="MobiDB-lite"/>
    </source>
</evidence>
<dbReference type="PANTHER" id="PTHR43194">
    <property type="entry name" value="HYDROLASE ALPHA/BETA FOLD FAMILY"/>
    <property type="match status" value="1"/>
</dbReference>
<name>A0A1H5MZ59_9MICO</name>
<evidence type="ECO:0000313" key="4">
    <source>
        <dbReference type="Proteomes" id="UP000199220"/>
    </source>
</evidence>
<dbReference type="InterPro" id="IPR050228">
    <property type="entry name" value="Carboxylesterase_BioH"/>
</dbReference>
<feature type="region of interest" description="Disordered" evidence="1">
    <location>
        <begin position="126"/>
        <end position="149"/>
    </location>
</feature>
<evidence type="ECO:0000313" key="3">
    <source>
        <dbReference type="EMBL" id="SEE94546.1"/>
    </source>
</evidence>
<dbReference type="SUPFAM" id="SSF53474">
    <property type="entry name" value="alpha/beta-Hydrolases"/>
    <property type="match status" value="1"/>
</dbReference>
<keyword evidence="4" id="KW-1185">Reference proteome</keyword>
<accession>A0A1H5MZ59</accession>
<protein>
    <submittedName>
        <fullName evidence="3">Lysophospholipase, alpha-beta hydrolase superfamily</fullName>
    </submittedName>
</protein>
<dbReference type="PANTHER" id="PTHR43194:SF5">
    <property type="entry name" value="PIMELOYL-[ACYL-CARRIER PROTEIN] METHYL ESTER ESTERASE"/>
    <property type="match status" value="1"/>
</dbReference>
<dbReference type="EMBL" id="FNTX01000002">
    <property type="protein sequence ID" value="SEE94546.1"/>
    <property type="molecule type" value="Genomic_DNA"/>
</dbReference>
<organism evidence="3 4">
    <name type="scientific">Ruania alba</name>
    <dbReference type="NCBI Taxonomy" id="648782"/>
    <lineage>
        <taxon>Bacteria</taxon>
        <taxon>Bacillati</taxon>
        <taxon>Actinomycetota</taxon>
        <taxon>Actinomycetes</taxon>
        <taxon>Micrococcales</taxon>
        <taxon>Ruaniaceae</taxon>
        <taxon>Ruania</taxon>
    </lineage>
</organism>
<dbReference type="Pfam" id="PF12697">
    <property type="entry name" value="Abhydrolase_6"/>
    <property type="match status" value="1"/>
</dbReference>
<reference evidence="4" key="1">
    <citation type="submission" date="2016-10" db="EMBL/GenBank/DDBJ databases">
        <authorList>
            <person name="Varghese N."/>
            <person name="Submissions S."/>
        </authorList>
    </citation>
    <scope>NUCLEOTIDE SEQUENCE [LARGE SCALE GENOMIC DNA]</scope>
    <source>
        <strain evidence="4">DSM 21368</strain>
    </source>
</reference>
<dbReference type="Proteomes" id="UP000199220">
    <property type="component" value="Unassembled WGS sequence"/>
</dbReference>
<dbReference type="InterPro" id="IPR000073">
    <property type="entry name" value="AB_hydrolase_1"/>
</dbReference>
<dbReference type="STRING" id="648782.SAMN04488554_3774"/>
<evidence type="ECO:0000259" key="2">
    <source>
        <dbReference type="Pfam" id="PF12697"/>
    </source>
</evidence>
<proteinExistence type="predicted"/>
<keyword evidence="3" id="KW-0378">Hydrolase</keyword>